<dbReference type="InterPro" id="IPR051262">
    <property type="entry name" value="SMP-30/CGR1_Lactonase"/>
</dbReference>
<dbReference type="Pfam" id="PF08450">
    <property type="entry name" value="SGL"/>
    <property type="match status" value="1"/>
</dbReference>
<evidence type="ECO:0000313" key="3">
    <source>
        <dbReference type="EMBL" id="GGM03142.1"/>
    </source>
</evidence>
<comment type="caution">
    <text evidence="3">The sequence shown here is derived from an EMBL/GenBank/DDBJ whole genome shotgun (WGS) entry which is preliminary data.</text>
</comment>
<dbReference type="Gene3D" id="2.120.10.30">
    <property type="entry name" value="TolB, C-terminal domain"/>
    <property type="match status" value="1"/>
</dbReference>
<keyword evidence="4" id="KW-1185">Reference proteome</keyword>
<dbReference type="EMBL" id="BMOM01000005">
    <property type="protein sequence ID" value="GGM03142.1"/>
    <property type="molecule type" value="Genomic_DNA"/>
</dbReference>
<name>A0ABQ2GN04_9DEIO</name>
<reference evidence="4" key="1">
    <citation type="journal article" date="2019" name="Int. J. Syst. Evol. Microbiol.">
        <title>The Global Catalogue of Microorganisms (GCM) 10K type strain sequencing project: providing services to taxonomists for standard genome sequencing and annotation.</title>
        <authorList>
            <consortium name="The Broad Institute Genomics Platform"/>
            <consortium name="The Broad Institute Genome Sequencing Center for Infectious Disease"/>
            <person name="Wu L."/>
            <person name="Ma J."/>
        </authorList>
    </citation>
    <scope>NUCLEOTIDE SEQUENCE [LARGE SCALE GENOMIC DNA]</scope>
    <source>
        <strain evidence="4">JCM 15443</strain>
    </source>
</reference>
<dbReference type="PANTHER" id="PTHR47572:SF4">
    <property type="entry name" value="LACTONASE DRP35"/>
    <property type="match status" value="1"/>
</dbReference>
<dbReference type="PANTHER" id="PTHR47572">
    <property type="entry name" value="LIPOPROTEIN-RELATED"/>
    <property type="match status" value="1"/>
</dbReference>
<gene>
    <name evidence="3" type="ORF">GCM10010841_09500</name>
</gene>
<dbReference type="InterPro" id="IPR013658">
    <property type="entry name" value="SGL"/>
</dbReference>
<proteinExistence type="predicted"/>
<dbReference type="Proteomes" id="UP000661918">
    <property type="component" value="Unassembled WGS sequence"/>
</dbReference>
<dbReference type="InterPro" id="IPR011042">
    <property type="entry name" value="6-blade_b-propeller_TolB-like"/>
</dbReference>
<evidence type="ECO:0000259" key="2">
    <source>
        <dbReference type="Pfam" id="PF08450"/>
    </source>
</evidence>
<protein>
    <submittedName>
        <fullName evidence="3">Gluconolactonase</fullName>
    </submittedName>
</protein>
<feature type="domain" description="SMP-30/Gluconolactonase/LRE-like region" evidence="2">
    <location>
        <begin position="39"/>
        <end position="295"/>
    </location>
</feature>
<accession>A0ABQ2GN04</accession>
<evidence type="ECO:0000256" key="1">
    <source>
        <dbReference type="ARBA" id="ARBA00022801"/>
    </source>
</evidence>
<keyword evidence="1" id="KW-0378">Hydrolase</keyword>
<organism evidence="3 4">
    <name type="scientific">Deinococcus aerophilus</name>
    <dbReference type="NCBI Taxonomy" id="522488"/>
    <lineage>
        <taxon>Bacteria</taxon>
        <taxon>Thermotogati</taxon>
        <taxon>Deinococcota</taxon>
        <taxon>Deinococci</taxon>
        <taxon>Deinococcales</taxon>
        <taxon>Deinococcaceae</taxon>
        <taxon>Deinococcus</taxon>
    </lineage>
</organism>
<sequence length="312" mass="33845">MDMLAAGVGWHTVSHPYPGLEPLIPADARLEHLASGTAWGEGPVCLDDGAVLWSDIPGNRVLRWHPGETTAQRPFRVALHPAHFHNGHTRDSHGRLYACSHGERAVLRSDDGGHTWVAIATHHAGRRLNSPNDVIVARDGGVWFSDPPYGLIQPLEGYGGQQEQEACRVYRVDPGTGAVEARVTDLRWPNGLAFSPDETVLYVTDTSRTHDPAGRHHIHAYPVSGSEVGEGHVFAQVSPGMPDGIRTDEHGNLWSSSGNGVQVYAPDGRRLGVVPVPEAIGNLTFSHLEPYLYIAASSSLYRLPVSVRGARF</sequence>
<evidence type="ECO:0000313" key="4">
    <source>
        <dbReference type="Proteomes" id="UP000661918"/>
    </source>
</evidence>
<dbReference type="SUPFAM" id="SSF63829">
    <property type="entry name" value="Calcium-dependent phosphotriesterase"/>
    <property type="match status" value="1"/>
</dbReference>